<dbReference type="InParanoid" id="I7MGM1"/>
<reference evidence="3" key="1">
    <citation type="journal article" date="2006" name="PLoS Biol.">
        <title>Macronuclear genome sequence of the ciliate Tetrahymena thermophila, a model eukaryote.</title>
        <authorList>
            <person name="Eisen J.A."/>
            <person name="Coyne R.S."/>
            <person name="Wu M."/>
            <person name="Wu D."/>
            <person name="Thiagarajan M."/>
            <person name="Wortman J.R."/>
            <person name="Badger J.H."/>
            <person name="Ren Q."/>
            <person name="Amedeo P."/>
            <person name="Jones K.M."/>
            <person name="Tallon L.J."/>
            <person name="Delcher A.L."/>
            <person name="Salzberg S.L."/>
            <person name="Silva J.C."/>
            <person name="Haas B.J."/>
            <person name="Majoros W.H."/>
            <person name="Farzad M."/>
            <person name="Carlton J.M."/>
            <person name="Smith R.K. Jr."/>
            <person name="Garg J."/>
            <person name="Pearlman R.E."/>
            <person name="Karrer K.M."/>
            <person name="Sun L."/>
            <person name="Manning G."/>
            <person name="Elde N.C."/>
            <person name="Turkewitz A.P."/>
            <person name="Asai D.J."/>
            <person name="Wilkes D.E."/>
            <person name="Wang Y."/>
            <person name="Cai H."/>
            <person name="Collins K."/>
            <person name="Stewart B.A."/>
            <person name="Lee S.R."/>
            <person name="Wilamowska K."/>
            <person name="Weinberg Z."/>
            <person name="Ruzzo W.L."/>
            <person name="Wloga D."/>
            <person name="Gaertig J."/>
            <person name="Frankel J."/>
            <person name="Tsao C.-C."/>
            <person name="Gorovsky M.A."/>
            <person name="Keeling P.J."/>
            <person name="Waller R.F."/>
            <person name="Patron N.J."/>
            <person name="Cherry J.M."/>
            <person name="Stover N.A."/>
            <person name="Krieger C.J."/>
            <person name="del Toro C."/>
            <person name="Ryder H.F."/>
            <person name="Williamson S.C."/>
            <person name="Barbeau R.A."/>
            <person name="Hamilton E.P."/>
            <person name="Orias E."/>
        </authorList>
    </citation>
    <scope>NUCLEOTIDE SEQUENCE [LARGE SCALE GENOMIC DNA]</scope>
    <source>
        <strain evidence="3">SB210</strain>
    </source>
</reference>
<dbReference type="KEGG" id="tet:TTHERM_00470940"/>
<name>I7MGM1_TETTS</name>
<protein>
    <submittedName>
        <fullName evidence="2">Uncharacterized protein</fullName>
    </submittedName>
</protein>
<dbReference type="Proteomes" id="UP000009168">
    <property type="component" value="Unassembled WGS sequence"/>
</dbReference>
<dbReference type="RefSeq" id="XP_001032984.2">
    <property type="nucleotide sequence ID" value="XM_001032984.2"/>
</dbReference>
<sequence length="1241" mass="148960">MQKSIQKINQVDLDTAKLQQASQELTFQKNFDVYDESLLQSIENIQKKYKSSQNLENLQKNEDFKSKDWSEQVQHILLTKLVPTYLSDVSQQIVYSFNNELELKTQFLQEQVSSHQLKLGEKQREIDRLSLDINFLSKKEQEREVLYEQKWNDILNQIIKREQEFSQICQEKTKYWIERINEITTLFLEVKNFVMAIKNYIPREVYMGELFRFKKLFSIEELMEKSIYSQNHQVIWELYHDLETQMRSFQTEKEILQLNLNQYKQQCELLEKKLQRQNMEILEYQQKILYLEEDNAFYIQEIEEVKRESEQVSQKIEKNCQEIIIKKNQQIEQFHQRYLSVISNIDQIITSQDQKVINLESFLANLNKEQIALKRENQELIKELQHTNEQKSRQAKIYEDSLEYMKQQKKNLIYQHENQIKSEKLAYEENIKAIKEQLNDKANKYQSLYSSLLSKIQQQEQAFTEKESYLSYQQIQETTSLDMLKQISSQEEKIEQLTEQNNFYKQENNLLKQKIENYDKEISQLEKNIYNSQQKYQKWFQENEENQIKIKGLTLKIEQQRKIIDEKESQISEFIDKQKKFDKEFFQQKMNFEFEAKSIKQQSQREVDKMRRELDDKLDQQIQKFKQEFQKQNLNELTAKNSREQIKNNNNKSNQSQTQFDYEQNYDVRLIVAKAVKQRESELYEEHHQNVAQLKQFYENSFKQLYEELDKQQKASEQQQKQHYENLLQDSKKHHSKLQESLISDNSNSYDIILKEELQKSSMLEGQCLLQKQLNLELTIDLKKQTFQVDQLSKKIKELEEESLKLKHQVEEQNLQGIKQKKTADQKLAEIDYLYKVEKEKYLSTLRREKDLSKQLQILQIEYQEQLNVQNNLQSSELKEIKQVIKNQYEDQLNKICIEQSVFVNKIQEEFSNFKDLSNKRYNTLKLKYEDLLLITQTQQYFPVKEPSQEKQLDGSPVFKTNKNTHDHNLFKNQAIYNGLKKKNITSRAYTSLSQKRDENVYKFQDFNKFSQSIDFNQSQYKDSKILNQTHSDLQSFNKSQANYFNQQPLQNDISRVKQTINDDNNFEGTFYLKKYPFTKVNSYLKNAATIDTKRDLNKTFSLLRTSESRISKERGQANKNYSFTPNKLNQSLDLDQLDDYQKKVDNNKKVYMNRKYNIFASDSKQIEQSDIMQPSLEIVSINLNQPQPCPNKTGYGQTFTEQINFKHNQLYSTLKHFKNNTVKIERQQIKLSNLPLGSNN</sequence>
<feature type="coiled-coil region" evidence="1">
    <location>
        <begin position="359"/>
        <end position="455"/>
    </location>
</feature>
<organism evidence="2 3">
    <name type="scientific">Tetrahymena thermophila (strain SB210)</name>
    <dbReference type="NCBI Taxonomy" id="312017"/>
    <lineage>
        <taxon>Eukaryota</taxon>
        <taxon>Sar</taxon>
        <taxon>Alveolata</taxon>
        <taxon>Ciliophora</taxon>
        <taxon>Intramacronucleata</taxon>
        <taxon>Oligohymenophorea</taxon>
        <taxon>Hymenostomatida</taxon>
        <taxon>Tetrahymenina</taxon>
        <taxon>Tetrahymenidae</taxon>
        <taxon>Tetrahymena</taxon>
    </lineage>
</organism>
<feature type="coiled-coil region" evidence="1">
    <location>
        <begin position="98"/>
        <end position="139"/>
    </location>
</feature>
<evidence type="ECO:0000313" key="3">
    <source>
        <dbReference type="Proteomes" id="UP000009168"/>
    </source>
</evidence>
<evidence type="ECO:0000256" key="1">
    <source>
        <dbReference type="SAM" id="Coils"/>
    </source>
</evidence>
<feature type="coiled-coil region" evidence="1">
    <location>
        <begin position="695"/>
        <end position="722"/>
    </location>
</feature>
<gene>
    <name evidence="2" type="ORF">TTHERM_00470940</name>
</gene>
<feature type="coiled-coil region" evidence="1">
    <location>
        <begin position="782"/>
        <end position="816"/>
    </location>
</feature>
<proteinExistence type="predicted"/>
<keyword evidence="1" id="KW-0175">Coiled coil</keyword>
<dbReference type="GeneID" id="7840951"/>
<evidence type="ECO:0000313" key="2">
    <source>
        <dbReference type="EMBL" id="EAR85321.2"/>
    </source>
</evidence>
<feature type="coiled-coil region" evidence="1">
    <location>
        <begin position="239"/>
        <end position="322"/>
    </location>
</feature>
<feature type="coiled-coil region" evidence="1">
    <location>
        <begin position="480"/>
        <end position="620"/>
    </location>
</feature>
<dbReference type="AlphaFoldDB" id="I7MGM1"/>
<dbReference type="EMBL" id="GG662622">
    <property type="protein sequence ID" value="EAR85321.2"/>
    <property type="molecule type" value="Genomic_DNA"/>
</dbReference>
<accession>I7MGM1</accession>
<keyword evidence="3" id="KW-1185">Reference proteome</keyword>